<evidence type="ECO:0000256" key="6">
    <source>
        <dbReference type="ARBA" id="ARBA00023235"/>
    </source>
</evidence>
<dbReference type="SUPFAM" id="SSF74650">
    <property type="entry name" value="Galactose mutarotase-like"/>
    <property type="match status" value="1"/>
</dbReference>
<evidence type="ECO:0000256" key="4">
    <source>
        <dbReference type="ARBA" id="ARBA00011245"/>
    </source>
</evidence>
<dbReference type="PANTHER" id="PTHR10091">
    <property type="entry name" value="ALDOSE-1-EPIMERASE"/>
    <property type="match status" value="1"/>
</dbReference>
<accession>A0A6J4GKS0</accession>
<keyword evidence="5" id="KW-0106">Calcium</keyword>
<dbReference type="AlphaFoldDB" id="A0A6J4GKS0"/>
<keyword evidence="7 8" id="KW-0119">Carbohydrate metabolism</keyword>
<sequence length="351" mass="38901">MEIKHISHFQNGSISKSFGLMPDKEEILSFELSNKNGMKVQVINYGATVTSLQIPVSNGNLVDVVLGFDNLESYLASYNLPGAPYFGTTVGRYAGRISKGSFQLNDKTYQLNINNNGNTLHGGIVGFGQKVWNVTNITSGDNPSITLSLLSENLDESFPGELHVDLTYTLTEDNELKLEYKATTTEDTVINLTHHSYFNLDGHDGDVLDQSMFIDAEKILETDSDNIPSGNFTALSNHDFDFRTAKKCPAVIDNSFVVEKTNNAVAKLYSAKNNLQMSVYTDQPSVHIYVGGKCSDTLKGKENISYHPSSGICFETQNFPDAPNQEHFPNSVLRKGDTYNQKTVYKFENIN</sequence>
<evidence type="ECO:0000256" key="11">
    <source>
        <dbReference type="PIRSR" id="PIRSR005096-3"/>
    </source>
</evidence>
<evidence type="ECO:0000256" key="2">
    <source>
        <dbReference type="ARBA" id="ARBA00005028"/>
    </source>
</evidence>
<dbReference type="GO" id="GO:0006006">
    <property type="term" value="P:glucose metabolic process"/>
    <property type="evidence" value="ECO:0007669"/>
    <property type="project" value="TreeGrafter"/>
</dbReference>
<dbReference type="UniPathway" id="UPA00242"/>
<feature type="binding site" evidence="10">
    <location>
        <position position="253"/>
    </location>
    <ligand>
        <name>beta-D-galactose</name>
        <dbReference type="ChEBI" id="CHEBI:27667"/>
    </ligand>
</feature>
<dbReference type="NCBIfam" id="NF008277">
    <property type="entry name" value="PRK11055.1"/>
    <property type="match status" value="1"/>
</dbReference>
<dbReference type="GO" id="GO:0004034">
    <property type="term" value="F:aldose 1-epimerase activity"/>
    <property type="evidence" value="ECO:0007669"/>
    <property type="project" value="UniProtKB-EC"/>
</dbReference>
<gene>
    <name evidence="12" type="primary">mro_5</name>
    <name evidence="12" type="ORF">FLA105534_02829</name>
</gene>
<evidence type="ECO:0000256" key="9">
    <source>
        <dbReference type="PIRSR" id="PIRSR005096-1"/>
    </source>
</evidence>
<dbReference type="GO" id="GO:0033499">
    <property type="term" value="P:galactose catabolic process via UDP-galactose, Leloir pathway"/>
    <property type="evidence" value="ECO:0007669"/>
    <property type="project" value="TreeGrafter"/>
</dbReference>
<comment type="cofactor">
    <cofactor evidence="1">
        <name>Ca(2+)</name>
        <dbReference type="ChEBI" id="CHEBI:29108"/>
    </cofactor>
</comment>
<evidence type="ECO:0000256" key="8">
    <source>
        <dbReference type="PIRNR" id="PIRNR005096"/>
    </source>
</evidence>
<feature type="binding site" evidence="11">
    <location>
        <begin position="195"/>
        <end position="197"/>
    </location>
    <ligand>
        <name>beta-D-galactose</name>
        <dbReference type="ChEBI" id="CHEBI:27667"/>
    </ligand>
</feature>
<dbReference type="InterPro" id="IPR011013">
    <property type="entry name" value="Gal_mutarotase_sf_dom"/>
</dbReference>
<reference evidence="12 13" key="1">
    <citation type="submission" date="2020-02" db="EMBL/GenBank/DDBJ databases">
        <authorList>
            <person name="Criscuolo A."/>
        </authorList>
    </citation>
    <scope>NUCLEOTIDE SEQUENCE [LARGE SCALE GENOMIC DNA]</scope>
    <source>
        <strain evidence="12">CIP105534</strain>
    </source>
</reference>
<dbReference type="PIRSF" id="PIRSF005096">
    <property type="entry name" value="GALM"/>
    <property type="match status" value="1"/>
</dbReference>
<comment type="catalytic activity">
    <reaction evidence="8">
        <text>alpha-D-glucose = beta-D-glucose</text>
        <dbReference type="Rhea" id="RHEA:10264"/>
        <dbReference type="ChEBI" id="CHEBI:15903"/>
        <dbReference type="ChEBI" id="CHEBI:17925"/>
        <dbReference type="EC" id="5.1.3.3"/>
    </reaction>
</comment>
<evidence type="ECO:0000256" key="7">
    <source>
        <dbReference type="ARBA" id="ARBA00023277"/>
    </source>
</evidence>
<proteinExistence type="inferred from homology"/>
<feature type="active site" description="Proton acceptor" evidence="9">
    <location>
        <position position="315"/>
    </location>
</feature>
<evidence type="ECO:0000256" key="10">
    <source>
        <dbReference type="PIRSR" id="PIRSR005096-2"/>
    </source>
</evidence>
<dbReference type="EMBL" id="CADCSU010000103">
    <property type="protein sequence ID" value="CAA9199803.1"/>
    <property type="molecule type" value="Genomic_DNA"/>
</dbReference>
<evidence type="ECO:0000256" key="3">
    <source>
        <dbReference type="ARBA" id="ARBA00006206"/>
    </source>
</evidence>
<keyword evidence="13" id="KW-1185">Reference proteome</keyword>
<name>A0A6J4GKS0_9FLAO</name>
<dbReference type="RefSeq" id="WP_173971383.1">
    <property type="nucleotide sequence ID" value="NZ_CADCSU010000103.1"/>
</dbReference>
<dbReference type="GO" id="GO:0030246">
    <property type="term" value="F:carbohydrate binding"/>
    <property type="evidence" value="ECO:0007669"/>
    <property type="project" value="InterPro"/>
</dbReference>
<comment type="pathway">
    <text evidence="2 8">Carbohydrate metabolism; hexose metabolism.</text>
</comment>
<dbReference type="CDD" id="cd09019">
    <property type="entry name" value="galactose_mutarotase_like"/>
    <property type="match status" value="1"/>
</dbReference>
<feature type="active site" description="Proton donor" evidence="9">
    <location>
        <position position="195"/>
    </location>
</feature>
<keyword evidence="6 8" id="KW-0413">Isomerase</keyword>
<organism evidence="12 13">
    <name type="scientific">Flavobacterium bizetiae</name>
    <dbReference type="NCBI Taxonomy" id="2704140"/>
    <lineage>
        <taxon>Bacteria</taxon>
        <taxon>Pseudomonadati</taxon>
        <taxon>Bacteroidota</taxon>
        <taxon>Flavobacteriia</taxon>
        <taxon>Flavobacteriales</taxon>
        <taxon>Flavobacteriaceae</taxon>
        <taxon>Flavobacterium</taxon>
    </lineage>
</organism>
<comment type="subunit">
    <text evidence="4">Monomer.</text>
</comment>
<dbReference type="Proteomes" id="UP000479938">
    <property type="component" value="Unassembled WGS sequence"/>
</dbReference>
<dbReference type="EC" id="5.1.3.3" evidence="8"/>
<dbReference type="InterPro" id="IPR047215">
    <property type="entry name" value="Galactose_mutarotase-like"/>
</dbReference>
<evidence type="ECO:0000256" key="5">
    <source>
        <dbReference type="ARBA" id="ARBA00022837"/>
    </source>
</evidence>
<evidence type="ECO:0000256" key="1">
    <source>
        <dbReference type="ARBA" id="ARBA00001913"/>
    </source>
</evidence>
<protein>
    <recommendedName>
        <fullName evidence="8">Aldose 1-epimerase</fullName>
        <ecNumber evidence="8">5.1.3.3</ecNumber>
    </recommendedName>
</protein>
<dbReference type="Gene3D" id="2.70.98.10">
    <property type="match status" value="1"/>
</dbReference>
<dbReference type="InterPro" id="IPR015443">
    <property type="entry name" value="Aldose_1-epimerase"/>
</dbReference>
<dbReference type="InterPro" id="IPR014718">
    <property type="entry name" value="GH-type_carb-bd"/>
</dbReference>
<dbReference type="PANTHER" id="PTHR10091:SF0">
    <property type="entry name" value="GALACTOSE MUTAROTASE"/>
    <property type="match status" value="1"/>
</dbReference>
<evidence type="ECO:0000313" key="13">
    <source>
        <dbReference type="Proteomes" id="UP000479938"/>
    </source>
</evidence>
<comment type="similarity">
    <text evidence="3 8">Belongs to the aldose epimerase family.</text>
</comment>
<dbReference type="InterPro" id="IPR008183">
    <property type="entry name" value="Aldose_1/G6P_1-epimerase"/>
</dbReference>
<evidence type="ECO:0000313" key="12">
    <source>
        <dbReference type="EMBL" id="CAA9199803.1"/>
    </source>
</evidence>
<dbReference type="Pfam" id="PF01263">
    <property type="entry name" value="Aldose_epim"/>
    <property type="match status" value="1"/>
</dbReference>